<organism evidence="10 11">
    <name type="scientific">Dictyobacter alpinus</name>
    <dbReference type="NCBI Taxonomy" id="2014873"/>
    <lineage>
        <taxon>Bacteria</taxon>
        <taxon>Bacillati</taxon>
        <taxon>Chloroflexota</taxon>
        <taxon>Ktedonobacteria</taxon>
        <taxon>Ktedonobacterales</taxon>
        <taxon>Dictyobacteraceae</taxon>
        <taxon>Dictyobacter</taxon>
    </lineage>
</organism>
<comment type="pathway">
    <text evidence="9">Amino-acid degradation; L-tryptophan degradation via kynurenine pathway; L-kynurenine from L-tryptophan: step 1/2.</text>
</comment>
<proteinExistence type="inferred from homology"/>
<evidence type="ECO:0000313" key="10">
    <source>
        <dbReference type="EMBL" id="GCE31506.1"/>
    </source>
</evidence>
<feature type="binding site" evidence="9">
    <location>
        <position position="237"/>
    </location>
    <ligand>
        <name>substrate</name>
    </ligand>
</feature>
<dbReference type="GO" id="GO:0004833">
    <property type="term" value="F:L-tryptophan 2,3-dioxygenase activity"/>
    <property type="evidence" value="ECO:0007669"/>
    <property type="project" value="UniProtKB-UniRule"/>
</dbReference>
<evidence type="ECO:0000313" key="11">
    <source>
        <dbReference type="Proteomes" id="UP000287171"/>
    </source>
</evidence>
<keyword evidence="6 9" id="KW-0408">Iron</keyword>
<dbReference type="Pfam" id="PF03301">
    <property type="entry name" value="Trp_dioxygenase"/>
    <property type="match status" value="2"/>
</dbReference>
<dbReference type="EC" id="1.13.11.11" evidence="9"/>
<comment type="catalytic activity">
    <reaction evidence="8 9">
        <text>L-tryptophan + O2 = N-formyl-L-kynurenine</text>
        <dbReference type="Rhea" id="RHEA:24536"/>
        <dbReference type="ChEBI" id="CHEBI:15379"/>
        <dbReference type="ChEBI" id="CHEBI:57912"/>
        <dbReference type="ChEBI" id="CHEBI:58629"/>
        <dbReference type="EC" id="1.13.11.11"/>
    </reaction>
</comment>
<evidence type="ECO:0000256" key="9">
    <source>
        <dbReference type="HAMAP-Rule" id="MF_01972"/>
    </source>
</evidence>
<dbReference type="PANTHER" id="PTHR10138:SF0">
    <property type="entry name" value="TRYPTOPHAN 2,3-DIOXYGENASE"/>
    <property type="match status" value="1"/>
</dbReference>
<dbReference type="GO" id="GO:0020037">
    <property type="term" value="F:heme binding"/>
    <property type="evidence" value="ECO:0007669"/>
    <property type="project" value="UniProtKB-UniRule"/>
</dbReference>
<dbReference type="InterPro" id="IPR004981">
    <property type="entry name" value="Trp_2_3_dOase"/>
</dbReference>
<comment type="caution">
    <text evidence="10">The sequence shown here is derived from an EMBL/GenBank/DDBJ whole genome shotgun (WGS) entry which is preliminary data.</text>
</comment>
<comment type="cofactor">
    <cofactor evidence="9">
        <name>heme</name>
        <dbReference type="ChEBI" id="CHEBI:30413"/>
    </cofactor>
    <text evidence="9">Binds 1 heme group per subunit.</text>
</comment>
<keyword evidence="5 9" id="KW-0560">Oxidoreductase</keyword>
<keyword evidence="3 9" id="KW-0479">Metal-binding</keyword>
<feature type="binding site" description="axial binding residue" evidence="9">
    <location>
        <position position="223"/>
    </location>
    <ligand>
        <name>heme</name>
        <dbReference type="ChEBI" id="CHEBI:30413"/>
    </ligand>
    <ligandPart>
        <name>Fe</name>
        <dbReference type="ChEBI" id="CHEBI:18248"/>
    </ligandPart>
</feature>
<evidence type="ECO:0000256" key="4">
    <source>
        <dbReference type="ARBA" id="ARBA00022964"/>
    </source>
</evidence>
<dbReference type="OrthoDB" id="9776847at2"/>
<dbReference type="EMBL" id="BIFT01000002">
    <property type="protein sequence ID" value="GCE31506.1"/>
    <property type="molecule type" value="Genomic_DNA"/>
</dbReference>
<comment type="similarity">
    <text evidence="9">Belongs to the tryptophan 2,3-dioxygenase family.</text>
</comment>
<evidence type="ECO:0000256" key="6">
    <source>
        <dbReference type="ARBA" id="ARBA00023004"/>
    </source>
</evidence>
<feature type="binding site" evidence="9">
    <location>
        <position position="103"/>
    </location>
    <ligand>
        <name>substrate</name>
    </ligand>
</feature>
<keyword evidence="11" id="KW-1185">Reference proteome</keyword>
<dbReference type="UniPathway" id="UPA00333">
    <property type="reaction ID" value="UER00453"/>
</dbReference>
<protein>
    <recommendedName>
        <fullName evidence="9">Tryptophan 2,3-dioxygenase</fullName>
        <shortName evidence="9">TDO</shortName>
        <ecNumber evidence="9">1.13.11.11</ecNumber>
    </recommendedName>
    <alternativeName>
        <fullName evidence="9">Tryptamin 2,3-dioxygenase</fullName>
    </alternativeName>
    <alternativeName>
        <fullName evidence="9">Tryptophan oxygenase</fullName>
        <shortName evidence="9">TO</shortName>
        <shortName evidence="9">TRPO</shortName>
    </alternativeName>
    <alternativeName>
        <fullName evidence="9">Tryptophan pyrrolase</fullName>
    </alternativeName>
    <alternativeName>
        <fullName evidence="9">Tryptophanase</fullName>
    </alternativeName>
</protein>
<evidence type="ECO:0000256" key="7">
    <source>
        <dbReference type="ARBA" id="ARBA00023079"/>
    </source>
</evidence>
<dbReference type="PANTHER" id="PTHR10138">
    <property type="entry name" value="TRYPTOPHAN 2,3-DIOXYGENASE"/>
    <property type="match status" value="1"/>
</dbReference>
<dbReference type="GO" id="GO:0019441">
    <property type="term" value="P:L-tryptophan catabolic process to kynurenine"/>
    <property type="evidence" value="ECO:0007669"/>
    <property type="project" value="UniProtKB-UniRule"/>
</dbReference>
<dbReference type="AlphaFoldDB" id="A0A402BJJ6"/>
<dbReference type="GO" id="GO:0046872">
    <property type="term" value="F:metal ion binding"/>
    <property type="evidence" value="ECO:0007669"/>
    <property type="project" value="UniProtKB-KW"/>
</dbReference>
<dbReference type="InterPro" id="IPR037217">
    <property type="entry name" value="Trp/Indoleamine_2_3_dOase-like"/>
</dbReference>
<reference evidence="11" key="1">
    <citation type="submission" date="2018-12" db="EMBL/GenBank/DDBJ databases">
        <title>Tengunoibacter tsumagoiensis gen. nov., sp. nov., Dictyobacter kobayashii sp. nov., D. alpinus sp. nov., and D. joshuensis sp. nov. and description of Dictyobacteraceae fam. nov. within the order Ktedonobacterales isolated from Tengu-no-mugimeshi.</title>
        <authorList>
            <person name="Wang C.M."/>
            <person name="Zheng Y."/>
            <person name="Sakai Y."/>
            <person name="Toyoda A."/>
            <person name="Minakuchi Y."/>
            <person name="Abe K."/>
            <person name="Yokota A."/>
            <person name="Yabe S."/>
        </authorList>
    </citation>
    <scope>NUCLEOTIDE SEQUENCE [LARGE SCALE GENOMIC DNA]</scope>
    <source>
        <strain evidence="11">Uno16</strain>
    </source>
</reference>
<dbReference type="RefSeq" id="WP_126631464.1">
    <property type="nucleotide sequence ID" value="NZ_BIFT01000002.1"/>
</dbReference>
<accession>A0A402BJJ6</accession>
<dbReference type="HAMAP" id="MF_01972">
    <property type="entry name" value="T23O"/>
    <property type="match status" value="1"/>
</dbReference>
<evidence type="ECO:0000256" key="3">
    <source>
        <dbReference type="ARBA" id="ARBA00022723"/>
    </source>
</evidence>
<dbReference type="FunFam" id="1.20.58.480:FF:000001">
    <property type="entry name" value="Tryptophan 2,3-dioxygenase"/>
    <property type="match status" value="1"/>
</dbReference>
<keyword evidence="7 9" id="KW-0823">Tryptophan catabolism</keyword>
<comment type="function">
    <text evidence="9">Heme-dependent dioxygenase that catalyzes the oxidative cleavage of the L-tryptophan (L-Trp) pyrrole ring and converts L-tryptophan to N-formyl-L-kynurenine. Catalyzes the oxidative cleavage of the indole moiety.</text>
</comment>
<evidence type="ECO:0000256" key="5">
    <source>
        <dbReference type="ARBA" id="ARBA00023002"/>
    </source>
</evidence>
<evidence type="ECO:0000256" key="8">
    <source>
        <dbReference type="ARBA" id="ARBA00050412"/>
    </source>
</evidence>
<sequence>MSKALDYASYLRVNELLRLQTPRSSGPQGPEHDELLFIIIHQVYELWFKELLHEITYMQQLLRQNEAARASHTTRRILAILKTVVAQLDVLETLTPLEFNSFRGFLETASGFQSAQFRELEFALGYKRANILEHCTDDPEARQRLDERYQQPTVWDAFLYYLHLNGYDVPQEHLQRDVTQSIQPSAEIQALLIEAYRHDPIVSNVCENLVDIDEGLQEWRYRHVKMVERTIGIKAGTGGSPGASYLATTLKPIFPDLWAIRSQL</sequence>
<comment type="caution">
    <text evidence="9">Lacks conserved residue(s) required for the propagation of feature annotation.</text>
</comment>
<dbReference type="Proteomes" id="UP000287171">
    <property type="component" value="Unassembled WGS sequence"/>
</dbReference>
<dbReference type="GO" id="GO:0019442">
    <property type="term" value="P:L-tryptophan catabolic process to acetyl-CoA"/>
    <property type="evidence" value="ECO:0007669"/>
    <property type="project" value="TreeGrafter"/>
</dbReference>
<keyword evidence="4 9" id="KW-0223">Dioxygenase</keyword>
<dbReference type="SUPFAM" id="SSF140959">
    <property type="entry name" value="Indolic compounds 2,3-dioxygenase-like"/>
    <property type="match status" value="1"/>
</dbReference>
<dbReference type="Gene3D" id="1.20.58.480">
    <property type="match status" value="1"/>
</dbReference>
<evidence type="ECO:0000256" key="2">
    <source>
        <dbReference type="ARBA" id="ARBA00022617"/>
    </source>
</evidence>
<comment type="subunit">
    <text evidence="1 9">Homotetramer.</text>
</comment>
<feature type="binding site" evidence="9">
    <location>
        <begin position="37"/>
        <end position="41"/>
    </location>
    <ligand>
        <name>substrate</name>
    </ligand>
</feature>
<evidence type="ECO:0000256" key="1">
    <source>
        <dbReference type="ARBA" id="ARBA00011881"/>
    </source>
</evidence>
<gene>
    <name evidence="9 10" type="primary">kynA</name>
    <name evidence="10" type="ORF">KDA_69900</name>
</gene>
<name>A0A402BJJ6_9CHLR</name>
<keyword evidence="2 9" id="KW-0349">Heme</keyword>